<evidence type="ECO:0000259" key="5">
    <source>
        <dbReference type="PROSITE" id="PS50089"/>
    </source>
</evidence>
<dbReference type="EMBL" id="CM000883">
    <property type="protein sequence ID" value="PNT64245.1"/>
    <property type="molecule type" value="Genomic_DNA"/>
</dbReference>
<evidence type="ECO:0000313" key="7">
    <source>
        <dbReference type="EnsemblPlants" id="PNT64245"/>
    </source>
</evidence>
<dbReference type="Pfam" id="PF13639">
    <property type="entry name" value="zf-RING_2"/>
    <property type="match status" value="1"/>
</dbReference>
<name>A0A2K2CQC9_BRADI</name>
<evidence type="ECO:0000256" key="1">
    <source>
        <dbReference type="ARBA" id="ARBA00022723"/>
    </source>
</evidence>
<dbReference type="PANTHER" id="PTHR15710:SF129">
    <property type="entry name" value="RING-TYPE DOMAIN-CONTAINING PROTEIN"/>
    <property type="match status" value="1"/>
</dbReference>
<evidence type="ECO:0000313" key="6">
    <source>
        <dbReference type="EMBL" id="PNT64245.1"/>
    </source>
</evidence>
<dbReference type="GO" id="GO:0005737">
    <property type="term" value="C:cytoplasm"/>
    <property type="evidence" value="ECO:0000318"/>
    <property type="project" value="GO_Central"/>
</dbReference>
<dbReference type="SUPFAM" id="SSF57850">
    <property type="entry name" value="RING/U-box"/>
    <property type="match status" value="1"/>
</dbReference>
<dbReference type="GO" id="GO:0061630">
    <property type="term" value="F:ubiquitin protein ligase activity"/>
    <property type="evidence" value="ECO:0000318"/>
    <property type="project" value="GO_Central"/>
</dbReference>
<feature type="domain" description="RING-type" evidence="5">
    <location>
        <begin position="77"/>
        <end position="124"/>
    </location>
</feature>
<evidence type="ECO:0000256" key="4">
    <source>
        <dbReference type="PROSITE-ProRule" id="PRU00175"/>
    </source>
</evidence>
<dbReference type="PROSITE" id="PS50089">
    <property type="entry name" value="ZF_RING_2"/>
    <property type="match status" value="1"/>
</dbReference>
<dbReference type="PANTHER" id="PTHR15710">
    <property type="entry name" value="E3 UBIQUITIN-PROTEIN LIGASE PRAJA"/>
    <property type="match status" value="1"/>
</dbReference>
<reference evidence="6" key="2">
    <citation type="submission" date="2017-06" db="EMBL/GenBank/DDBJ databases">
        <title>WGS assembly of Brachypodium distachyon.</title>
        <authorList>
            <consortium name="The International Brachypodium Initiative"/>
            <person name="Lucas S."/>
            <person name="Harmon-Smith M."/>
            <person name="Lail K."/>
            <person name="Tice H."/>
            <person name="Grimwood J."/>
            <person name="Bruce D."/>
            <person name="Barry K."/>
            <person name="Shu S."/>
            <person name="Lindquist E."/>
            <person name="Wang M."/>
            <person name="Pitluck S."/>
            <person name="Vogel J.P."/>
            <person name="Garvin D.F."/>
            <person name="Mockler T.C."/>
            <person name="Schmutz J."/>
            <person name="Rokhsar D."/>
            <person name="Bevan M.W."/>
        </authorList>
    </citation>
    <scope>NUCLEOTIDE SEQUENCE</scope>
    <source>
        <strain evidence="6">Bd21</strain>
    </source>
</reference>
<dbReference type="Gene3D" id="3.30.40.10">
    <property type="entry name" value="Zinc/RING finger domain, C3HC4 (zinc finger)"/>
    <property type="match status" value="1"/>
</dbReference>
<dbReference type="InterPro" id="IPR001841">
    <property type="entry name" value="Znf_RING"/>
</dbReference>
<dbReference type="InParanoid" id="A0A2K2CQC9"/>
<evidence type="ECO:0000256" key="3">
    <source>
        <dbReference type="ARBA" id="ARBA00022833"/>
    </source>
</evidence>
<dbReference type="AlphaFoldDB" id="A0A2K2CQC9"/>
<keyword evidence="2 4" id="KW-0863">Zinc-finger</keyword>
<dbReference type="Proteomes" id="UP000008810">
    <property type="component" value="Chromosome 4"/>
</dbReference>
<dbReference type="InterPro" id="IPR013083">
    <property type="entry name" value="Znf_RING/FYVE/PHD"/>
</dbReference>
<evidence type="ECO:0000313" key="8">
    <source>
        <dbReference type="Proteomes" id="UP000008810"/>
    </source>
</evidence>
<keyword evidence="1" id="KW-0479">Metal-binding</keyword>
<gene>
    <name evidence="6" type="ORF">BRADI_4g26548v3</name>
</gene>
<dbReference type="Gramene" id="PNT64245">
    <property type="protein sequence ID" value="PNT64245"/>
    <property type="gene ID" value="BRADI_4g26548v3"/>
</dbReference>
<dbReference type="GO" id="GO:0016567">
    <property type="term" value="P:protein ubiquitination"/>
    <property type="evidence" value="ECO:0000318"/>
    <property type="project" value="GO_Central"/>
</dbReference>
<dbReference type="SMART" id="SM00184">
    <property type="entry name" value="RING"/>
    <property type="match status" value="1"/>
</dbReference>
<dbReference type="EnsemblPlants" id="PNT64245">
    <property type="protein sequence ID" value="PNT64245"/>
    <property type="gene ID" value="BRADI_4g26548v3"/>
</dbReference>
<proteinExistence type="predicted"/>
<reference evidence="6 7" key="1">
    <citation type="journal article" date="2010" name="Nature">
        <title>Genome sequencing and analysis of the model grass Brachypodium distachyon.</title>
        <authorList>
            <consortium name="International Brachypodium Initiative"/>
        </authorList>
    </citation>
    <scope>NUCLEOTIDE SEQUENCE [LARGE SCALE GENOMIC DNA]</scope>
    <source>
        <strain evidence="6 7">Bd21</strain>
    </source>
</reference>
<organism evidence="6">
    <name type="scientific">Brachypodium distachyon</name>
    <name type="common">Purple false brome</name>
    <name type="synonym">Trachynia distachya</name>
    <dbReference type="NCBI Taxonomy" id="15368"/>
    <lineage>
        <taxon>Eukaryota</taxon>
        <taxon>Viridiplantae</taxon>
        <taxon>Streptophyta</taxon>
        <taxon>Embryophyta</taxon>
        <taxon>Tracheophyta</taxon>
        <taxon>Spermatophyta</taxon>
        <taxon>Magnoliopsida</taxon>
        <taxon>Liliopsida</taxon>
        <taxon>Poales</taxon>
        <taxon>Poaceae</taxon>
        <taxon>BOP clade</taxon>
        <taxon>Pooideae</taxon>
        <taxon>Stipodae</taxon>
        <taxon>Brachypodieae</taxon>
        <taxon>Brachypodium</taxon>
    </lineage>
</organism>
<keyword evidence="8" id="KW-1185">Reference proteome</keyword>
<dbReference type="GO" id="GO:0008270">
    <property type="term" value="F:zinc ion binding"/>
    <property type="evidence" value="ECO:0007669"/>
    <property type="project" value="UniProtKB-KW"/>
</dbReference>
<protein>
    <recommendedName>
        <fullName evidence="5">RING-type domain-containing protein</fullName>
    </recommendedName>
</protein>
<accession>A0A2K2CQC9</accession>
<keyword evidence="3" id="KW-0862">Zinc</keyword>
<sequence>MALVGRPRTMAVRVPDYVLHDDDGSSSSRSSGAFFARRRGPPTYFSSSFSGPGPASSDAMAALHVLPEPETTREDCCAVCLDGLEDTRGNGEPAAIRSMPCSHSFHEGCIFRWLAVSRVCPCCRFPLPSAAA</sequence>
<dbReference type="OrthoDB" id="21204at2759"/>
<feature type="non-terminal residue" evidence="6">
    <location>
        <position position="132"/>
    </location>
</feature>
<evidence type="ECO:0000256" key="2">
    <source>
        <dbReference type="ARBA" id="ARBA00022771"/>
    </source>
</evidence>
<reference evidence="7" key="3">
    <citation type="submission" date="2018-08" db="UniProtKB">
        <authorList>
            <consortium name="EnsemblPlants"/>
        </authorList>
    </citation>
    <scope>IDENTIFICATION</scope>
    <source>
        <strain evidence="7">cv. Bd21</strain>
    </source>
</reference>